<dbReference type="PANTHER" id="PTHR22893:SF55">
    <property type="entry name" value="OXIDOREDUCTASE-RELATED"/>
    <property type="match status" value="1"/>
</dbReference>
<evidence type="ECO:0000259" key="1">
    <source>
        <dbReference type="Pfam" id="PF00724"/>
    </source>
</evidence>
<accession>A0ABQ5WAM5</accession>
<dbReference type="Proteomes" id="UP001156691">
    <property type="component" value="Unassembled WGS sequence"/>
</dbReference>
<keyword evidence="3" id="KW-1185">Reference proteome</keyword>
<dbReference type="SUPFAM" id="SSF51395">
    <property type="entry name" value="FMN-linked oxidoreductases"/>
    <property type="match status" value="1"/>
</dbReference>
<dbReference type="CDD" id="cd02933">
    <property type="entry name" value="OYE_like_FMN"/>
    <property type="match status" value="1"/>
</dbReference>
<reference evidence="3" key="1">
    <citation type="journal article" date="2019" name="Int. J. Syst. Evol. Microbiol.">
        <title>The Global Catalogue of Microorganisms (GCM) 10K type strain sequencing project: providing services to taxonomists for standard genome sequencing and annotation.</title>
        <authorList>
            <consortium name="The Broad Institute Genomics Platform"/>
            <consortium name="The Broad Institute Genome Sequencing Center for Infectious Disease"/>
            <person name="Wu L."/>
            <person name="Ma J."/>
        </authorList>
    </citation>
    <scope>NUCLEOTIDE SEQUENCE [LARGE SCALE GENOMIC DNA]</scope>
    <source>
        <strain evidence="3">NBRC 112416</strain>
    </source>
</reference>
<dbReference type="RefSeq" id="WP_284342509.1">
    <property type="nucleotide sequence ID" value="NZ_BSNS01000022.1"/>
</dbReference>
<sequence>MLNDASVIHGSGGPTATLLEPFVLNAEIVLSNRMVMAPCTRNRSEIDLAPTRGAISHYAARAEAGLIITEGTIVSKEAQGGPGTPGIFTDSQVRRWAEVVSAVHERGGKIFCQLWHLGRMAHSFYSGTTPLAPSAVLDVTKHRGDRYYDFTHEMPRPMSRGNIARTLSDYALCAANARRAGFDGIEIHGANGYLPEQFLRQHTNKRTDEWGGSAQNRARFLIDVVDACAAEIGHERVGVRVSPAAHFAEMEFTPGDEDALIAVLEAMSSRPIAYVHTGVDDDIDYDYLGGKSTAFLRRHFDGTLIGCGAYTPDTASMALAEVRFDLAAFGRLFLANADLVAKVRSAAALTPYSRQVFEALR</sequence>
<organism evidence="2 3">
    <name type="scientific">Devosia nitrariae</name>
    <dbReference type="NCBI Taxonomy" id="2071872"/>
    <lineage>
        <taxon>Bacteria</taxon>
        <taxon>Pseudomonadati</taxon>
        <taxon>Pseudomonadota</taxon>
        <taxon>Alphaproteobacteria</taxon>
        <taxon>Hyphomicrobiales</taxon>
        <taxon>Devosiaceae</taxon>
        <taxon>Devosia</taxon>
    </lineage>
</organism>
<evidence type="ECO:0000313" key="3">
    <source>
        <dbReference type="Proteomes" id="UP001156691"/>
    </source>
</evidence>
<evidence type="ECO:0000313" key="2">
    <source>
        <dbReference type="EMBL" id="GLQ57137.1"/>
    </source>
</evidence>
<dbReference type="InterPro" id="IPR045247">
    <property type="entry name" value="Oye-like"/>
</dbReference>
<gene>
    <name evidence="2" type="primary">sye4</name>
    <name evidence="2" type="ORF">GCM10010862_43960</name>
</gene>
<feature type="domain" description="NADH:flavin oxidoreductase/NADH oxidase N-terminal" evidence="1">
    <location>
        <begin position="18"/>
        <end position="345"/>
    </location>
</feature>
<dbReference type="InterPro" id="IPR001155">
    <property type="entry name" value="OxRdtase_FMN_N"/>
</dbReference>
<dbReference type="EMBL" id="BSNS01000022">
    <property type="protein sequence ID" value="GLQ57137.1"/>
    <property type="molecule type" value="Genomic_DNA"/>
</dbReference>
<proteinExistence type="predicted"/>
<dbReference type="PANTHER" id="PTHR22893">
    <property type="entry name" value="NADH OXIDOREDUCTASE-RELATED"/>
    <property type="match status" value="1"/>
</dbReference>
<name>A0ABQ5WAM5_9HYPH</name>
<dbReference type="InterPro" id="IPR013785">
    <property type="entry name" value="Aldolase_TIM"/>
</dbReference>
<protein>
    <submittedName>
        <fullName evidence="2">Alkene reductase</fullName>
    </submittedName>
</protein>
<comment type="caution">
    <text evidence="2">The sequence shown here is derived from an EMBL/GenBank/DDBJ whole genome shotgun (WGS) entry which is preliminary data.</text>
</comment>
<dbReference type="Gene3D" id="3.20.20.70">
    <property type="entry name" value="Aldolase class I"/>
    <property type="match status" value="1"/>
</dbReference>
<dbReference type="Pfam" id="PF00724">
    <property type="entry name" value="Oxidored_FMN"/>
    <property type="match status" value="1"/>
</dbReference>